<feature type="region of interest" description="Disordered" evidence="6">
    <location>
        <begin position="438"/>
        <end position="459"/>
    </location>
</feature>
<organism evidence="8 9">
    <name type="scientific">Chytriomyces confervae</name>
    <dbReference type="NCBI Taxonomy" id="246404"/>
    <lineage>
        <taxon>Eukaryota</taxon>
        <taxon>Fungi</taxon>
        <taxon>Fungi incertae sedis</taxon>
        <taxon>Chytridiomycota</taxon>
        <taxon>Chytridiomycota incertae sedis</taxon>
        <taxon>Chytridiomycetes</taxon>
        <taxon>Chytridiales</taxon>
        <taxon>Chytriomycetaceae</taxon>
        <taxon>Chytriomyces</taxon>
    </lineage>
</organism>
<feature type="compositionally biased region" description="Polar residues" evidence="6">
    <location>
        <begin position="286"/>
        <end position="298"/>
    </location>
</feature>
<dbReference type="Proteomes" id="UP000320333">
    <property type="component" value="Unassembled WGS sequence"/>
</dbReference>
<dbReference type="Pfam" id="PF13913">
    <property type="entry name" value="zf-C2HC_2"/>
    <property type="match status" value="2"/>
</dbReference>
<evidence type="ECO:0000259" key="7">
    <source>
        <dbReference type="PROSITE" id="PS52027"/>
    </source>
</evidence>
<keyword evidence="4" id="KW-0862">Zinc</keyword>
<dbReference type="PROSITE" id="PS52027">
    <property type="entry name" value="ZF_C2HC_C3H"/>
    <property type="match status" value="1"/>
</dbReference>
<feature type="compositionally biased region" description="Polar residues" evidence="6">
    <location>
        <begin position="1"/>
        <end position="18"/>
    </location>
</feature>
<gene>
    <name evidence="8" type="ORF">CcCBS67573_g04266</name>
</gene>
<feature type="compositionally biased region" description="Acidic residues" evidence="6">
    <location>
        <begin position="299"/>
        <end position="314"/>
    </location>
</feature>
<evidence type="ECO:0000256" key="5">
    <source>
        <dbReference type="PROSITE-ProRule" id="PRU01371"/>
    </source>
</evidence>
<feature type="region of interest" description="Disordered" evidence="6">
    <location>
        <begin position="508"/>
        <end position="531"/>
    </location>
</feature>
<evidence type="ECO:0000256" key="3">
    <source>
        <dbReference type="ARBA" id="ARBA00022771"/>
    </source>
</evidence>
<dbReference type="PANTHER" id="PTHR13555:SF5">
    <property type="entry name" value="ZINC-FINGER OF A C2HC-TYPE"/>
    <property type="match status" value="1"/>
</dbReference>
<feature type="region of interest" description="Disordered" evidence="6">
    <location>
        <begin position="120"/>
        <end position="142"/>
    </location>
</feature>
<keyword evidence="2" id="KW-0677">Repeat</keyword>
<dbReference type="InterPro" id="IPR049899">
    <property type="entry name" value="Znf_C2HC_C3H"/>
</dbReference>
<evidence type="ECO:0000313" key="8">
    <source>
        <dbReference type="EMBL" id="TPX74464.1"/>
    </source>
</evidence>
<dbReference type="PANTHER" id="PTHR13555">
    <property type="entry name" value="C2H2 ZINC FINGER CGI-62-RELATED"/>
    <property type="match status" value="1"/>
</dbReference>
<feature type="domain" description="C2HC/C3H-type" evidence="7">
    <location>
        <begin position="459"/>
        <end position="488"/>
    </location>
</feature>
<keyword evidence="3 5" id="KW-0863">Zinc-finger</keyword>
<dbReference type="GO" id="GO:0008270">
    <property type="term" value="F:zinc ion binding"/>
    <property type="evidence" value="ECO:0007669"/>
    <property type="project" value="UniProtKB-KW"/>
</dbReference>
<evidence type="ECO:0000256" key="1">
    <source>
        <dbReference type="ARBA" id="ARBA00022723"/>
    </source>
</evidence>
<name>A0A507FE07_9FUNG</name>
<dbReference type="Gene3D" id="3.30.160.60">
    <property type="entry name" value="Classic Zinc Finger"/>
    <property type="match status" value="2"/>
</dbReference>
<sequence>MYTAVATQHTSEFTSQPVKSRPKTCHICGHGVPGQMMALHQNKCIRRNISCNSLGGSPSNLVTMDGSSSPRTYSTPSNNNNNTTIRVGAGFKNTAPASIVKRSLSDIPMPVAIYNSSQAVNTRTASTGQPKQPHKRIPLPSPSNRVAAAAELFSVLNTSIQTSIPVSTTSIRFQRPEFGNAQRPPGNPLAQAGVKEYVSGNSFKATSLPLASKNGGRVAAAAVPSSQRNVQDYVDYSEPSAKYPVHTPPPIRGYAGSAGSREAGEKPRASYESSKYQKQPHLESGPIQSGRNKNQIQDEQSDRDEEEDDEEEDGGGGGGDRERGGFKQESTGYMGEIDETDELGGLNEERMPCPLCKRKFAGEERLEKHVTACSKQKTRKVFDATKARVKGTELEQYVLKKAVEGSGARKGKDQEKPIKAKKQNWRVKHDNFIRMVRANRQTDENGVKAPIPPSEPDPDYVQCDHCGRRFNETAAERHIPICANTKNRPRPAAAKAGSLGAIVAEDEARMRKRLDFKPPAPKVKKSPEKKR</sequence>
<evidence type="ECO:0000256" key="6">
    <source>
        <dbReference type="SAM" id="MobiDB-lite"/>
    </source>
</evidence>
<dbReference type="STRING" id="246404.A0A507FE07"/>
<evidence type="ECO:0000313" key="9">
    <source>
        <dbReference type="Proteomes" id="UP000320333"/>
    </source>
</evidence>
<protein>
    <recommendedName>
        <fullName evidence="7">C2HC/C3H-type domain-containing protein</fullName>
    </recommendedName>
</protein>
<dbReference type="InterPro" id="IPR026319">
    <property type="entry name" value="ZC2HC1A/B-like"/>
</dbReference>
<reference evidence="8 9" key="1">
    <citation type="journal article" date="2019" name="Sci. Rep.">
        <title>Comparative genomics of chytrid fungi reveal insights into the obligate biotrophic and pathogenic lifestyle of Synchytrium endobioticum.</title>
        <authorList>
            <person name="van de Vossenberg B.T.L.H."/>
            <person name="Warris S."/>
            <person name="Nguyen H.D.T."/>
            <person name="van Gent-Pelzer M.P.E."/>
            <person name="Joly D.L."/>
            <person name="van de Geest H.C."/>
            <person name="Bonants P.J.M."/>
            <person name="Smith D.S."/>
            <person name="Levesque C.A."/>
            <person name="van der Lee T.A.J."/>
        </authorList>
    </citation>
    <scope>NUCLEOTIDE SEQUENCE [LARGE SCALE GENOMIC DNA]</scope>
    <source>
        <strain evidence="8 9">CBS 675.73</strain>
    </source>
</reference>
<dbReference type="OrthoDB" id="10255185at2759"/>
<feature type="region of interest" description="Disordered" evidence="6">
    <location>
        <begin position="239"/>
        <end position="350"/>
    </location>
</feature>
<keyword evidence="9" id="KW-1185">Reference proteome</keyword>
<dbReference type="EMBL" id="QEAP01000124">
    <property type="protein sequence ID" value="TPX74464.1"/>
    <property type="molecule type" value="Genomic_DNA"/>
</dbReference>
<proteinExistence type="predicted"/>
<feature type="region of interest" description="Disordered" evidence="6">
    <location>
        <begin position="1"/>
        <end position="22"/>
    </location>
</feature>
<keyword evidence="1" id="KW-0479">Metal-binding</keyword>
<feature type="compositionally biased region" description="Polar residues" evidence="6">
    <location>
        <begin position="120"/>
        <end position="130"/>
    </location>
</feature>
<evidence type="ECO:0000256" key="4">
    <source>
        <dbReference type="ARBA" id="ARBA00022833"/>
    </source>
</evidence>
<feature type="compositionally biased region" description="Basic residues" evidence="6">
    <location>
        <begin position="522"/>
        <end position="531"/>
    </location>
</feature>
<comment type="caution">
    <text evidence="8">The sequence shown here is derived from an EMBL/GenBank/DDBJ whole genome shotgun (WGS) entry which is preliminary data.</text>
</comment>
<dbReference type="AlphaFoldDB" id="A0A507FE07"/>
<evidence type="ECO:0000256" key="2">
    <source>
        <dbReference type="ARBA" id="ARBA00022737"/>
    </source>
</evidence>
<accession>A0A507FE07</accession>